<evidence type="ECO:0000313" key="5">
    <source>
        <dbReference type="WBParaSite" id="NBR_0001510301-mRNA-1"/>
    </source>
</evidence>
<feature type="compositionally biased region" description="Basic and acidic residues" evidence="2">
    <location>
        <begin position="50"/>
        <end position="69"/>
    </location>
</feature>
<feature type="region of interest" description="Disordered" evidence="2">
    <location>
        <begin position="251"/>
        <end position="290"/>
    </location>
</feature>
<feature type="region of interest" description="Disordered" evidence="2">
    <location>
        <begin position="1054"/>
        <end position="1094"/>
    </location>
</feature>
<evidence type="ECO:0000256" key="2">
    <source>
        <dbReference type="SAM" id="MobiDB-lite"/>
    </source>
</evidence>
<feature type="compositionally biased region" description="Low complexity" evidence="2">
    <location>
        <begin position="543"/>
        <end position="552"/>
    </location>
</feature>
<gene>
    <name evidence="3" type="ORF">NBR_LOCUS15104</name>
</gene>
<reference evidence="3 4" key="2">
    <citation type="submission" date="2018-11" db="EMBL/GenBank/DDBJ databases">
        <authorList>
            <consortium name="Pathogen Informatics"/>
        </authorList>
    </citation>
    <scope>NUCLEOTIDE SEQUENCE [LARGE SCALE GENOMIC DNA]</scope>
</reference>
<feature type="region of interest" description="Disordered" evidence="2">
    <location>
        <begin position="50"/>
        <end position="79"/>
    </location>
</feature>
<feature type="coiled-coil region" evidence="1">
    <location>
        <begin position="359"/>
        <end position="393"/>
    </location>
</feature>
<dbReference type="Proteomes" id="UP000271162">
    <property type="component" value="Unassembled WGS sequence"/>
</dbReference>
<feature type="compositionally biased region" description="Basic and acidic residues" evidence="2">
    <location>
        <begin position="961"/>
        <end position="995"/>
    </location>
</feature>
<feature type="compositionally biased region" description="Basic and acidic residues" evidence="2">
    <location>
        <begin position="759"/>
        <end position="771"/>
    </location>
</feature>
<feature type="region of interest" description="Disordered" evidence="2">
    <location>
        <begin position="681"/>
        <end position="884"/>
    </location>
</feature>
<dbReference type="EMBL" id="UYSL01021601">
    <property type="protein sequence ID" value="VDL78698.1"/>
    <property type="molecule type" value="Genomic_DNA"/>
</dbReference>
<protein>
    <submittedName>
        <fullName evidence="5">Centrosomal protein of 131 kDa</fullName>
    </submittedName>
</protein>
<feature type="region of interest" description="Disordered" evidence="2">
    <location>
        <begin position="125"/>
        <end position="150"/>
    </location>
</feature>
<feature type="region of interest" description="Disordered" evidence="2">
    <location>
        <begin position="905"/>
        <end position="929"/>
    </location>
</feature>
<name>A0A158R260_NIPBR</name>
<keyword evidence="4" id="KW-1185">Reference proteome</keyword>
<dbReference type="OMA" id="NENEMAC"/>
<evidence type="ECO:0000313" key="3">
    <source>
        <dbReference type="EMBL" id="VDL78698.1"/>
    </source>
</evidence>
<feature type="region of interest" description="Disordered" evidence="2">
    <location>
        <begin position="1"/>
        <end position="33"/>
    </location>
</feature>
<evidence type="ECO:0000256" key="1">
    <source>
        <dbReference type="SAM" id="Coils"/>
    </source>
</evidence>
<feature type="compositionally biased region" description="Basic and acidic residues" evidence="2">
    <location>
        <begin position="600"/>
        <end position="613"/>
    </location>
</feature>
<feature type="compositionally biased region" description="Basic and acidic residues" evidence="2">
    <location>
        <begin position="272"/>
        <end position="287"/>
    </location>
</feature>
<keyword evidence="1" id="KW-0175">Coiled coil</keyword>
<feature type="region of interest" description="Disordered" evidence="2">
    <location>
        <begin position="424"/>
        <end position="453"/>
    </location>
</feature>
<reference evidence="5" key="1">
    <citation type="submission" date="2016-04" db="UniProtKB">
        <authorList>
            <consortium name="WormBaseParasite"/>
        </authorList>
    </citation>
    <scope>IDENTIFICATION</scope>
</reference>
<accession>A0A158R260</accession>
<organism evidence="5">
    <name type="scientific">Nippostrongylus brasiliensis</name>
    <name type="common">Rat hookworm</name>
    <dbReference type="NCBI Taxonomy" id="27835"/>
    <lineage>
        <taxon>Eukaryota</taxon>
        <taxon>Metazoa</taxon>
        <taxon>Ecdysozoa</taxon>
        <taxon>Nematoda</taxon>
        <taxon>Chromadorea</taxon>
        <taxon>Rhabditida</taxon>
        <taxon>Rhabditina</taxon>
        <taxon>Rhabditomorpha</taxon>
        <taxon>Strongyloidea</taxon>
        <taxon>Heligmosomidae</taxon>
        <taxon>Nippostrongylus</taxon>
    </lineage>
</organism>
<evidence type="ECO:0000313" key="4">
    <source>
        <dbReference type="Proteomes" id="UP000271162"/>
    </source>
</evidence>
<feature type="compositionally biased region" description="Acidic residues" evidence="2">
    <location>
        <begin position="789"/>
        <end position="806"/>
    </location>
</feature>
<feature type="compositionally biased region" description="Polar residues" evidence="2">
    <location>
        <begin position="629"/>
        <end position="639"/>
    </location>
</feature>
<feature type="compositionally biased region" description="Acidic residues" evidence="2">
    <location>
        <begin position="840"/>
        <end position="849"/>
    </location>
</feature>
<feature type="region of interest" description="Disordered" evidence="2">
    <location>
        <begin position="521"/>
        <end position="564"/>
    </location>
</feature>
<feature type="compositionally biased region" description="Basic and acidic residues" evidence="2">
    <location>
        <begin position="708"/>
        <end position="719"/>
    </location>
</feature>
<feature type="region of interest" description="Disordered" evidence="2">
    <location>
        <begin position="952"/>
        <end position="1019"/>
    </location>
</feature>
<proteinExistence type="predicted"/>
<feature type="coiled-coil region" evidence="1">
    <location>
        <begin position="1289"/>
        <end position="1316"/>
    </location>
</feature>
<feature type="coiled-coil region" evidence="1">
    <location>
        <begin position="461"/>
        <end position="491"/>
    </location>
</feature>
<dbReference type="WBParaSite" id="NBR_0001510301-mRNA-1">
    <property type="protein sequence ID" value="NBR_0001510301-mRNA-1"/>
    <property type="gene ID" value="NBR_0001510301"/>
</dbReference>
<sequence>MAGLRSGDGYSPDTIPSRNTPKRGGNRPWSVSYPWNDAEIFDENCDYENHSIEKSHPSKENIRRIEKPRVRNRSTSHTMVPERSNLNHITTHQRIRSKSPALEENHRNGNVEPMDARAPVTVTPMQDSFSSPHRQDPVEQLTPGTAVSPGEVFYTPMTHLRPADERNMSLPAASLSPTVTPARPRFSLINEKVLTVGSHTSGSIKENTEAHLAVYDEVSRRLDFTLQQARETLSKSMRSSAFDVDRSVFGGTKEEHGTQTSSCGPDAQAPAVDKETNIPTPREEKEQQPNLRDPMKALLQRNSDATMERINNILCRKTIENDRDNAECSTDIPLPKALGACMSAELSSAEKIWRARLQLSKTRHLAKKYNERLEQAQTRAINELRTYQRMQKRLVEVQLRVIMLRKKLPEVPFTGRSVSIRLESKAEERPAKAQNRGVPEAQTRGPTANGDATDLSARSMRRILDARREHVEVMNRRLEEEEKCIEKMTKESIAAQIAKHDKVIVEQNDLMNQLKRLSIGEQYDLEEPPPRTPTPRRDGVAPLDLSLLSNDSPQEESKHPSELIDEPAVAVQVEHAALEMVPEDVALNRTRSQSTVYEDSLSHFSDENDRPPSDDTLYQSDEAPDAGDVTQNASPQPSRRTLDTAETLAMLSRSIVGVAVTETPRMEAVQELESIVNEASAENKAQLEKTAQAKVEPPHLPSSSNVSRELESIDQKIAQEETPVEGRPLISSPVAPPEVDLTPAAELQPQGVPELSRNVSDDKEDVKKEMEVLQSPQARTAEPAKDGNFDEYVEDDWLSSDNDESPNEATATGPAPPPKNFSRLRLFFGSPDEPTKDNVDAEEPEDESTNDQFDSRMEPTSAIGDEETKADENDEAEATSGDELVPRITLRKFVYKEPVIGEVYKEDTDLQPTQWETTPPDTPPVEPLGGAHVVQEEAVREEIVFDRSAWVPEGNALQKRQAKETSEKPDDTHKNVAAEEKMAGDQKGPEIDLSKEPASAPGDGDSTAQIIPSGPVSAPQAELSTSMICLEKAPVELPPTQDPAALAALGAGDSTAQIMPSGPVSGVQDEPRTSRMSPIRTPVAELPPSQDADESPFLARISDMGLNRSDLCDSLSASMMQILESPRRTSVSQSPRYRYALSDSLLEDSTLDVSAGTPKSPKERFTTKLPRTGMSPEYRSFLNESAENSLLDYIVKSETNAALINEKVEKIEEEIAERLGEVTPNAALEVQATTLVEPLDESYEDLMSVKEPPSLLHRLHSPSEPSANAVAKYAADTPRKQATRELSPEALKQDRLEKLRERLESVELKTKTCEQLAEKAWNLIQSQGFMLLSYDSFVPVPESADDIIVDSEDERMLLENHRMTIWTAITEFSAMLWPEHSVRVGLVSTKWLPKPKTAEEFREMAVKYVIEQTSGTLRYSTLVLVFCA</sequence>
<feature type="region of interest" description="Disordered" evidence="2">
    <location>
        <begin position="591"/>
        <end position="641"/>
    </location>
</feature>